<gene>
    <name evidence="2" type="ORF">PoB_001571500</name>
</gene>
<dbReference type="EMBL" id="BLXT01001916">
    <property type="protein sequence ID" value="GFN89209.1"/>
    <property type="molecule type" value="Genomic_DNA"/>
</dbReference>
<comment type="caution">
    <text evidence="2">The sequence shown here is derived from an EMBL/GenBank/DDBJ whole genome shotgun (WGS) entry which is preliminary data.</text>
</comment>
<evidence type="ECO:0000313" key="3">
    <source>
        <dbReference type="Proteomes" id="UP000735302"/>
    </source>
</evidence>
<evidence type="ECO:0000256" key="1">
    <source>
        <dbReference type="SAM" id="MobiDB-lite"/>
    </source>
</evidence>
<dbReference type="AlphaFoldDB" id="A0AAV3Z1D5"/>
<organism evidence="2 3">
    <name type="scientific">Plakobranchus ocellatus</name>
    <dbReference type="NCBI Taxonomy" id="259542"/>
    <lineage>
        <taxon>Eukaryota</taxon>
        <taxon>Metazoa</taxon>
        <taxon>Spiralia</taxon>
        <taxon>Lophotrochozoa</taxon>
        <taxon>Mollusca</taxon>
        <taxon>Gastropoda</taxon>
        <taxon>Heterobranchia</taxon>
        <taxon>Euthyneura</taxon>
        <taxon>Panpulmonata</taxon>
        <taxon>Sacoglossa</taxon>
        <taxon>Placobranchoidea</taxon>
        <taxon>Plakobranchidae</taxon>
        <taxon>Plakobranchus</taxon>
    </lineage>
</organism>
<evidence type="ECO:0000313" key="2">
    <source>
        <dbReference type="EMBL" id="GFN89209.1"/>
    </source>
</evidence>
<keyword evidence="3" id="KW-1185">Reference proteome</keyword>
<name>A0AAV3Z1D5_9GAST</name>
<feature type="region of interest" description="Disordered" evidence="1">
    <location>
        <begin position="17"/>
        <end position="44"/>
    </location>
</feature>
<dbReference type="Proteomes" id="UP000735302">
    <property type="component" value="Unassembled WGS sequence"/>
</dbReference>
<reference evidence="2 3" key="1">
    <citation type="journal article" date="2021" name="Elife">
        <title>Chloroplast acquisition without the gene transfer in kleptoplastic sea slugs, Plakobranchus ocellatus.</title>
        <authorList>
            <person name="Maeda T."/>
            <person name="Takahashi S."/>
            <person name="Yoshida T."/>
            <person name="Shimamura S."/>
            <person name="Takaki Y."/>
            <person name="Nagai Y."/>
            <person name="Toyoda A."/>
            <person name="Suzuki Y."/>
            <person name="Arimoto A."/>
            <person name="Ishii H."/>
            <person name="Satoh N."/>
            <person name="Nishiyama T."/>
            <person name="Hasebe M."/>
            <person name="Maruyama T."/>
            <person name="Minagawa J."/>
            <person name="Obokata J."/>
            <person name="Shigenobu S."/>
        </authorList>
    </citation>
    <scope>NUCLEOTIDE SEQUENCE [LARGE SCALE GENOMIC DNA]</scope>
</reference>
<protein>
    <submittedName>
        <fullName evidence="2">Uncharacterized protein</fullName>
    </submittedName>
</protein>
<proteinExistence type="predicted"/>
<sequence length="102" mass="11216">MVISGFEAHRQARVLVSGLEPGQKGPCRSQGGFANDAPQPKRPKSTFYSVSPSISFVFPTTIIWFLSTWIHQPIHPFGNAIYHLSANLPTHLATHTPTHPSI</sequence>
<accession>A0AAV3Z1D5</accession>